<dbReference type="InterPro" id="IPR029044">
    <property type="entry name" value="Nucleotide-diphossugar_trans"/>
</dbReference>
<dbReference type="PANTHER" id="PTHR43685:SF2">
    <property type="entry name" value="GLYCOSYLTRANSFERASE 2-LIKE DOMAIN-CONTAINING PROTEIN"/>
    <property type="match status" value="1"/>
</dbReference>
<dbReference type="InterPro" id="IPR001173">
    <property type="entry name" value="Glyco_trans_2-like"/>
</dbReference>
<evidence type="ECO:0000259" key="1">
    <source>
        <dbReference type="Pfam" id="PF00535"/>
    </source>
</evidence>
<keyword evidence="3" id="KW-1185">Reference proteome</keyword>
<dbReference type="CDD" id="cd00761">
    <property type="entry name" value="Glyco_tranf_GTA_type"/>
    <property type="match status" value="1"/>
</dbReference>
<dbReference type="Proteomes" id="UP000011717">
    <property type="component" value="Unassembled WGS sequence"/>
</dbReference>
<dbReference type="SUPFAM" id="SSF53448">
    <property type="entry name" value="Nucleotide-diphospho-sugar transferases"/>
    <property type="match status" value="1"/>
</dbReference>
<proteinExistence type="predicted"/>
<sequence length="284" mass="31108">MLAQTLPPLEIIIIDDASADDGPDRVEALTGTLGKDAPPVRLLSRSIPGPGGYAARNFGIFEAEGDWIAFLDADDVWKPDHLASMERAVSVAGNARFVFSGIDIVSEAGTRPYRHEEGLPADTPLDFRRLLQTWLRTKRCPVWTGAAAFRRDVLLRAGLFPAGTARRGGDKDLWLRAMADGPGVYSRPRTAEFHQDTVNRVTKATLHVEPPLLIRTIRTMLPSAAPGEKRLLKRLANMELALYARHAAGKRARLKPGWQAQLFYPSGAAYVPLIAGFGLAARRP</sequence>
<organism evidence="2 3">
    <name type="scientific">Pacificimonas flava</name>
    <dbReference type="NCBI Taxonomy" id="1234595"/>
    <lineage>
        <taxon>Bacteria</taxon>
        <taxon>Pseudomonadati</taxon>
        <taxon>Pseudomonadota</taxon>
        <taxon>Alphaproteobacteria</taxon>
        <taxon>Sphingomonadales</taxon>
        <taxon>Sphingosinicellaceae</taxon>
        <taxon>Pacificimonas</taxon>
    </lineage>
</organism>
<dbReference type="InterPro" id="IPR050834">
    <property type="entry name" value="Glycosyltransf_2"/>
</dbReference>
<dbReference type="Pfam" id="PF00535">
    <property type="entry name" value="Glycos_transf_2"/>
    <property type="match status" value="1"/>
</dbReference>
<dbReference type="PATRIC" id="fig|1234595.3.peg.254"/>
<gene>
    <name evidence="2" type="ORF">C725_0255</name>
</gene>
<name>M2SG41_9SPHN</name>
<dbReference type="Gene3D" id="3.90.550.10">
    <property type="entry name" value="Spore Coat Polysaccharide Biosynthesis Protein SpsA, Chain A"/>
    <property type="match status" value="1"/>
</dbReference>
<protein>
    <submittedName>
        <fullName evidence="2">Glycosyl transferase, family 2</fullName>
    </submittedName>
</protein>
<accession>M2SG41</accession>
<dbReference type="GO" id="GO:0016740">
    <property type="term" value="F:transferase activity"/>
    <property type="evidence" value="ECO:0007669"/>
    <property type="project" value="UniProtKB-KW"/>
</dbReference>
<dbReference type="EMBL" id="AMRV01000001">
    <property type="protein sequence ID" value="EMD84325.1"/>
    <property type="molecule type" value="Genomic_DNA"/>
</dbReference>
<evidence type="ECO:0000313" key="3">
    <source>
        <dbReference type="Proteomes" id="UP000011717"/>
    </source>
</evidence>
<dbReference type="AlphaFoldDB" id="M2SG41"/>
<evidence type="ECO:0000313" key="2">
    <source>
        <dbReference type="EMBL" id="EMD84325.1"/>
    </source>
</evidence>
<reference evidence="2 3" key="1">
    <citation type="journal article" date="2013" name="Genome Announc.">
        <title>Draft Genome Sequence of Strain JLT2015T, Belonging to the Family Sphingomonadaceae of the Alphaproteobacteria.</title>
        <authorList>
            <person name="Tang K."/>
            <person name="Liu K."/>
            <person name="Li S."/>
            <person name="Jiao N."/>
        </authorList>
    </citation>
    <scope>NUCLEOTIDE SEQUENCE [LARGE SCALE GENOMIC DNA]</scope>
    <source>
        <strain evidence="2 3">JLT2015</strain>
    </source>
</reference>
<keyword evidence="2" id="KW-0808">Transferase</keyword>
<dbReference type="PANTHER" id="PTHR43685">
    <property type="entry name" value="GLYCOSYLTRANSFERASE"/>
    <property type="match status" value="1"/>
</dbReference>
<comment type="caution">
    <text evidence="2">The sequence shown here is derived from an EMBL/GenBank/DDBJ whole genome shotgun (WGS) entry which is preliminary data.</text>
</comment>
<feature type="domain" description="Glycosyltransferase 2-like" evidence="1">
    <location>
        <begin position="2"/>
        <end position="154"/>
    </location>
</feature>